<dbReference type="AlphaFoldDB" id="A0A2W2CDP3"/>
<evidence type="ECO:0000259" key="4">
    <source>
        <dbReference type="PROSITE" id="PS50956"/>
    </source>
</evidence>
<evidence type="ECO:0000313" key="6">
    <source>
        <dbReference type="Proteomes" id="UP000248795"/>
    </source>
</evidence>
<dbReference type="Pfam" id="PF01037">
    <property type="entry name" value="AsnC_trans_reg"/>
    <property type="match status" value="1"/>
</dbReference>
<dbReference type="GO" id="GO:0005829">
    <property type="term" value="C:cytosol"/>
    <property type="evidence" value="ECO:0007669"/>
    <property type="project" value="TreeGrafter"/>
</dbReference>
<dbReference type="InterPro" id="IPR000485">
    <property type="entry name" value="AsnC-type_HTH_dom"/>
</dbReference>
<gene>
    <name evidence="5" type="ORF">DK847_00635</name>
</gene>
<evidence type="ECO:0000256" key="1">
    <source>
        <dbReference type="ARBA" id="ARBA00023015"/>
    </source>
</evidence>
<dbReference type="RefSeq" id="WP_111195690.1">
    <property type="nucleotide sequence ID" value="NZ_QKVK01000001.1"/>
</dbReference>
<comment type="caution">
    <text evidence="5">The sequence shown here is derived from an EMBL/GenBank/DDBJ whole genome shotgun (WGS) entry which is preliminary data.</text>
</comment>
<keyword evidence="3" id="KW-0804">Transcription</keyword>
<accession>A0A2W2CDP3</accession>
<organism evidence="5 6">
    <name type="scientific">Aestuariivirga litoralis</name>
    <dbReference type="NCBI Taxonomy" id="2650924"/>
    <lineage>
        <taxon>Bacteria</taxon>
        <taxon>Pseudomonadati</taxon>
        <taxon>Pseudomonadota</taxon>
        <taxon>Alphaproteobacteria</taxon>
        <taxon>Hyphomicrobiales</taxon>
        <taxon>Aestuariivirgaceae</taxon>
        <taxon>Aestuariivirga</taxon>
    </lineage>
</organism>
<dbReference type="GO" id="GO:0043200">
    <property type="term" value="P:response to amino acid"/>
    <property type="evidence" value="ECO:0007669"/>
    <property type="project" value="TreeGrafter"/>
</dbReference>
<dbReference type="InterPro" id="IPR019888">
    <property type="entry name" value="Tscrpt_reg_AsnC-like"/>
</dbReference>
<feature type="domain" description="HTH asnC-type" evidence="4">
    <location>
        <begin position="3"/>
        <end position="64"/>
    </location>
</feature>
<dbReference type="EMBL" id="QKVK01000001">
    <property type="protein sequence ID" value="PZF78363.1"/>
    <property type="molecule type" value="Genomic_DNA"/>
</dbReference>
<dbReference type="GO" id="GO:0006355">
    <property type="term" value="P:regulation of DNA-templated transcription"/>
    <property type="evidence" value="ECO:0007669"/>
    <property type="project" value="UniProtKB-ARBA"/>
</dbReference>
<evidence type="ECO:0000256" key="2">
    <source>
        <dbReference type="ARBA" id="ARBA00023125"/>
    </source>
</evidence>
<evidence type="ECO:0000313" key="5">
    <source>
        <dbReference type="EMBL" id="PZF78363.1"/>
    </source>
</evidence>
<dbReference type="InterPro" id="IPR011991">
    <property type="entry name" value="ArsR-like_HTH"/>
</dbReference>
<keyword evidence="6" id="KW-1185">Reference proteome</keyword>
<keyword evidence="1" id="KW-0805">Transcription regulation</keyword>
<dbReference type="InterPro" id="IPR019887">
    <property type="entry name" value="Tscrpt_reg_AsnC/Lrp_C"/>
</dbReference>
<dbReference type="SUPFAM" id="SSF54909">
    <property type="entry name" value="Dimeric alpha+beta barrel"/>
    <property type="match status" value="1"/>
</dbReference>
<dbReference type="Gene3D" id="1.10.10.10">
    <property type="entry name" value="Winged helix-like DNA-binding domain superfamily/Winged helix DNA-binding domain"/>
    <property type="match status" value="1"/>
</dbReference>
<dbReference type="PRINTS" id="PR00033">
    <property type="entry name" value="HTHASNC"/>
</dbReference>
<dbReference type="GO" id="GO:0043565">
    <property type="term" value="F:sequence-specific DNA binding"/>
    <property type="evidence" value="ECO:0007669"/>
    <property type="project" value="InterPro"/>
</dbReference>
<reference evidence="6" key="1">
    <citation type="submission" date="2018-06" db="EMBL/GenBank/DDBJ databases">
        <title>Aestuariibacter litoralis strain KCTC 52945T.</title>
        <authorList>
            <person name="Li X."/>
            <person name="Salam N."/>
            <person name="Li J.-L."/>
            <person name="Chen Y.-M."/>
            <person name="Yang Z.-W."/>
            <person name="Zhang L.-Y."/>
            <person name="Han M.-X."/>
            <person name="Xiao M."/>
            <person name="Li W.-J."/>
        </authorList>
    </citation>
    <scope>NUCLEOTIDE SEQUENCE [LARGE SCALE GENOMIC DNA]</scope>
    <source>
        <strain evidence="6">KCTC 52945</strain>
    </source>
</reference>
<dbReference type="SMART" id="SM00344">
    <property type="entry name" value="HTH_ASNC"/>
    <property type="match status" value="1"/>
</dbReference>
<dbReference type="InterPro" id="IPR019885">
    <property type="entry name" value="Tscrpt_reg_HTH_AsnC-type_CS"/>
</dbReference>
<dbReference type="InterPro" id="IPR036390">
    <property type="entry name" value="WH_DNA-bd_sf"/>
</dbReference>
<dbReference type="SUPFAM" id="SSF46785">
    <property type="entry name" value="Winged helix' DNA-binding domain"/>
    <property type="match status" value="1"/>
</dbReference>
<dbReference type="PROSITE" id="PS00519">
    <property type="entry name" value="HTH_ASNC_1"/>
    <property type="match status" value="1"/>
</dbReference>
<dbReference type="PANTHER" id="PTHR30154:SF34">
    <property type="entry name" value="TRANSCRIPTIONAL REGULATOR AZLB"/>
    <property type="match status" value="1"/>
</dbReference>
<protein>
    <submittedName>
        <fullName evidence="5">ArsR family transcriptional regulator</fullName>
    </submittedName>
</protein>
<dbReference type="PANTHER" id="PTHR30154">
    <property type="entry name" value="LEUCINE-RESPONSIVE REGULATORY PROTEIN"/>
    <property type="match status" value="1"/>
</dbReference>
<name>A0A2W2CDP3_9HYPH</name>
<keyword evidence="2" id="KW-0238">DNA-binding</keyword>
<dbReference type="FunFam" id="1.10.10.10:FF:000186">
    <property type="entry name" value="AsnC family transcriptional regulator"/>
    <property type="match status" value="1"/>
</dbReference>
<dbReference type="Proteomes" id="UP000248795">
    <property type="component" value="Unassembled WGS sequence"/>
</dbReference>
<sequence length="153" mass="17059">MELDATDWKILRELQRHGRLTNVELASRVGLSPPPCLRRVQALERAGVIAGYRALLDAAALGFEVTLFVFVGLRSQAEAELRAFTERVAQWPLVREAYAISGEADFLLKCVARDLPSLQDYIIRELTSAPNVENVKTTLMLRVAKYQPGVPIP</sequence>
<dbReference type="PROSITE" id="PS50956">
    <property type="entry name" value="HTH_ASNC_2"/>
    <property type="match status" value="1"/>
</dbReference>
<evidence type="ECO:0000256" key="3">
    <source>
        <dbReference type="ARBA" id="ARBA00023163"/>
    </source>
</evidence>
<dbReference type="InterPro" id="IPR011008">
    <property type="entry name" value="Dimeric_a/b-barrel"/>
</dbReference>
<dbReference type="InterPro" id="IPR036388">
    <property type="entry name" value="WH-like_DNA-bd_sf"/>
</dbReference>
<dbReference type="Gene3D" id="3.30.70.920">
    <property type="match status" value="1"/>
</dbReference>
<dbReference type="Pfam" id="PF13412">
    <property type="entry name" value="HTH_24"/>
    <property type="match status" value="1"/>
</dbReference>
<dbReference type="CDD" id="cd00090">
    <property type="entry name" value="HTH_ARSR"/>
    <property type="match status" value="1"/>
</dbReference>
<proteinExistence type="predicted"/>